<dbReference type="PANTHER" id="PTHR11709">
    <property type="entry name" value="MULTI-COPPER OXIDASE"/>
    <property type="match status" value="1"/>
</dbReference>
<dbReference type="Pfam" id="PF07731">
    <property type="entry name" value="Cu-oxidase_2"/>
    <property type="match status" value="1"/>
</dbReference>
<evidence type="ECO:0000256" key="1">
    <source>
        <dbReference type="ARBA" id="ARBA00010609"/>
    </source>
</evidence>
<dbReference type="InterPro" id="IPR001117">
    <property type="entry name" value="Cu-oxidase_2nd"/>
</dbReference>
<dbReference type="Gene3D" id="2.60.40.420">
    <property type="entry name" value="Cupredoxins - blue copper proteins"/>
    <property type="match status" value="3"/>
</dbReference>
<evidence type="ECO:0000256" key="7">
    <source>
        <dbReference type="SAM" id="SignalP"/>
    </source>
</evidence>
<dbReference type="PANTHER" id="PTHR11709:SF488">
    <property type="entry name" value="LACCASE-RELATED"/>
    <property type="match status" value="1"/>
</dbReference>
<feature type="domain" description="Plastocyanin-like" evidence="8">
    <location>
        <begin position="182"/>
        <end position="378"/>
    </location>
</feature>
<feature type="signal peptide" evidence="7">
    <location>
        <begin position="1"/>
        <end position="22"/>
    </location>
</feature>
<evidence type="ECO:0008006" key="13">
    <source>
        <dbReference type="Google" id="ProtNLM"/>
    </source>
</evidence>
<dbReference type="Proteomes" id="UP001444661">
    <property type="component" value="Unassembled WGS sequence"/>
</dbReference>
<dbReference type="Pfam" id="PF00394">
    <property type="entry name" value="Cu-oxidase"/>
    <property type="match status" value="1"/>
</dbReference>
<dbReference type="PROSITE" id="PS00079">
    <property type="entry name" value="MULTICOPPER_OXIDASE1"/>
    <property type="match status" value="2"/>
</dbReference>
<dbReference type="InterPro" id="IPR011706">
    <property type="entry name" value="Cu-oxidase_C"/>
</dbReference>
<dbReference type="PROSITE" id="PS00080">
    <property type="entry name" value="MULTICOPPER_OXIDASE2"/>
    <property type="match status" value="1"/>
</dbReference>
<evidence type="ECO:0000256" key="5">
    <source>
        <dbReference type="ARBA" id="ARBA00023008"/>
    </source>
</evidence>
<dbReference type="InterPro" id="IPR008972">
    <property type="entry name" value="Cupredoxin"/>
</dbReference>
<feature type="chain" id="PRO_5045243457" description="Multicopper oxidase" evidence="7">
    <location>
        <begin position="23"/>
        <end position="617"/>
    </location>
</feature>
<dbReference type="EMBL" id="JAQQWK010000001">
    <property type="protein sequence ID" value="KAK8055091.1"/>
    <property type="molecule type" value="Genomic_DNA"/>
</dbReference>
<comment type="similarity">
    <text evidence="1">Belongs to the multicopper oxidase family.</text>
</comment>
<evidence type="ECO:0000259" key="10">
    <source>
        <dbReference type="Pfam" id="PF07732"/>
    </source>
</evidence>
<dbReference type="InterPro" id="IPR011707">
    <property type="entry name" value="Cu-oxidase-like_N"/>
</dbReference>
<dbReference type="InterPro" id="IPR002355">
    <property type="entry name" value="Cu_oxidase_Cu_BS"/>
</dbReference>
<keyword evidence="2" id="KW-0479">Metal-binding</keyword>
<keyword evidence="4" id="KW-0560">Oxidoreductase</keyword>
<evidence type="ECO:0000256" key="3">
    <source>
        <dbReference type="ARBA" id="ARBA00022729"/>
    </source>
</evidence>
<feature type="domain" description="Plastocyanin-like" evidence="9">
    <location>
        <begin position="474"/>
        <end position="598"/>
    </location>
</feature>
<keyword evidence="5" id="KW-0186">Copper</keyword>
<comment type="caution">
    <text evidence="11">The sequence shown here is derived from an EMBL/GenBank/DDBJ whole genome shotgun (WGS) entry which is preliminary data.</text>
</comment>
<accession>A0ABR1U871</accession>
<evidence type="ECO:0000313" key="11">
    <source>
        <dbReference type="EMBL" id="KAK8055091.1"/>
    </source>
</evidence>
<organism evidence="11 12">
    <name type="scientific">Apiospora rasikravindrae</name>
    <dbReference type="NCBI Taxonomy" id="990691"/>
    <lineage>
        <taxon>Eukaryota</taxon>
        <taxon>Fungi</taxon>
        <taxon>Dikarya</taxon>
        <taxon>Ascomycota</taxon>
        <taxon>Pezizomycotina</taxon>
        <taxon>Sordariomycetes</taxon>
        <taxon>Xylariomycetidae</taxon>
        <taxon>Amphisphaeriales</taxon>
        <taxon>Apiosporaceae</taxon>
        <taxon>Apiospora</taxon>
    </lineage>
</organism>
<keyword evidence="12" id="KW-1185">Reference proteome</keyword>
<dbReference type="SUPFAM" id="SSF49503">
    <property type="entry name" value="Cupredoxins"/>
    <property type="match status" value="3"/>
</dbReference>
<dbReference type="Pfam" id="PF07732">
    <property type="entry name" value="Cu-oxidase_3"/>
    <property type="match status" value="1"/>
</dbReference>
<evidence type="ECO:0000256" key="4">
    <source>
        <dbReference type="ARBA" id="ARBA00023002"/>
    </source>
</evidence>
<dbReference type="InterPro" id="IPR045087">
    <property type="entry name" value="Cu-oxidase_fam"/>
</dbReference>
<dbReference type="InterPro" id="IPR033138">
    <property type="entry name" value="Cu_oxidase_CS"/>
</dbReference>
<evidence type="ECO:0000256" key="6">
    <source>
        <dbReference type="ARBA" id="ARBA00023180"/>
    </source>
</evidence>
<evidence type="ECO:0000259" key="9">
    <source>
        <dbReference type="Pfam" id="PF07731"/>
    </source>
</evidence>
<reference evidence="11 12" key="1">
    <citation type="submission" date="2023-01" db="EMBL/GenBank/DDBJ databases">
        <title>Analysis of 21 Apiospora genomes using comparative genomics revels a genus with tremendous synthesis potential of carbohydrate active enzymes and secondary metabolites.</title>
        <authorList>
            <person name="Sorensen T."/>
        </authorList>
    </citation>
    <scope>NUCLEOTIDE SEQUENCE [LARGE SCALE GENOMIC DNA]</scope>
    <source>
        <strain evidence="11 12">CBS 33761</strain>
    </source>
</reference>
<sequence length="617" mass="68065">MVVLSLTKAWLWSNALVSLASALTLPSPNDLPKPKKFELTITWEKGAPDGVERDLFKINGQFPGPVLELTEGDSVEVHVINKSPFNTTIHYHGIEMMGTPWSDGTPGLVQNHIQPGCDFLYKWNATQHGSYWYHSHTDLQIDDGLFGPIIIHPKPDAQTPYSLVTQDPAALDAIKSAEKHRYPMLLSDWRHTPSIQAWSISEKSHIDLLCFDSILVNGKGKVDCLTSTQQTPLITKPQQQLLSRVNGSALTDKSCLPPNALATLANPGDLTPDPSVIPRELFYGCKATNAPLDVVKVVKSKNCDKEKWIMLDLIATFSMIQAQVSLDEVPLTIIAADGNYIEPKTAQSIPMVSGQRYTVIAKLEKPKKYTLRVSSTSDPQILFGSSVIDFQVEAEAQSPDPSVAYINERGANTTSDVVAFSPAQGKPFPAAPIPQAVDGTYKVVMKQAGATNHWAFNLSPRPEYLDDELPLLLNPQPNVSNDYTATIPASQKWVDFVMLQPRSGPAHPVHFHGRHFYVIGQGQGAFNWTSTAQAAAAQPGSFNLVNPPLRDTWPSQPSQQQDTWLVVRRPNDNPGVWQIHCHIQSHLHGGMSMVLQEGIEALPQIPKEYREQKCRAS</sequence>
<evidence type="ECO:0000259" key="8">
    <source>
        <dbReference type="Pfam" id="PF00394"/>
    </source>
</evidence>
<dbReference type="CDD" id="cd13850">
    <property type="entry name" value="CuRO_1_Abr2_like"/>
    <property type="match status" value="1"/>
</dbReference>
<name>A0ABR1U871_9PEZI</name>
<gene>
    <name evidence="11" type="ORF">PG993_000318</name>
</gene>
<protein>
    <recommendedName>
        <fullName evidence="13">Multicopper oxidase</fullName>
    </recommendedName>
</protein>
<proteinExistence type="inferred from homology"/>
<feature type="domain" description="Plastocyanin-like" evidence="10">
    <location>
        <begin position="41"/>
        <end position="155"/>
    </location>
</feature>
<evidence type="ECO:0000313" key="12">
    <source>
        <dbReference type="Proteomes" id="UP001444661"/>
    </source>
</evidence>
<keyword evidence="6" id="KW-0325">Glycoprotein</keyword>
<evidence type="ECO:0000256" key="2">
    <source>
        <dbReference type="ARBA" id="ARBA00022723"/>
    </source>
</evidence>
<keyword evidence="3 7" id="KW-0732">Signal</keyword>